<gene>
    <name evidence="1" type="ORF">J1N35_011416</name>
</gene>
<comment type="caution">
    <text evidence="1">The sequence shown here is derived from an EMBL/GenBank/DDBJ whole genome shotgun (WGS) entry which is preliminary data.</text>
</comment>
<sequence>ILFMRSWLRTKPRLLMNHGSNQWGRSLVLELRGSRKLFSGLIDRIWGEAVAGLIDQSWTCTSCVLCSLLQANL</sequence>
<evidence type="ECO:0000313" key="2">
    <source>
        <dbReference type="Proteomes" id="UP000828251"/>
    </source>
</evidence>
<evidence type="ECO:0000313" key="1">
    <source>
        <dbReference type="EMBL" id="KAH1107648.1"/>
    </source>
</evidence>
<dbReference type="Proteomes" id="UP000828251">
    <property type="component" value="Unassembled WGS sequence"/>
</dbReference>
<accession>A0A9D3W3G7</accession>
<organism evidence="1 2">
    <name type="scientific">Gossypium stocksii</name>
    <dbReference type="NCBI Taxonomy" id="47602"/>
    <lineage>
        <taxon>Eukaryota</taxon>
        <taxon>Viridiplantae</taxon>
        <taxon>Streptophyta</taxon>
        <taxon>Embryophyta</taxon>
        <taxon>Tracheophyta</taxon>
        <taxon>Spermatophyta</taxon>
        <taxon>Magnoliopsida</taxon>
        <taxon>eudicotyledons</taxon>
        <taxon>Gunneridae</taxon>
        <taxon>Pentapetalae</taxon>
        <taxon>rosids</taxon>
        <taxon>malvids</taxon>
        <taxon>Malvales</taxon>
        <taxon>Malvaceae</taxon>
        <taxon>Malvoideae</taxon>
        <taxon>Gossypium</taxon>
    </lineage>
</organism>
<name>A0A9D3W3G7_9ROSI</name>
<keyword evidence="2" id="KW-1185">Reference proteome</keyword>
<proteinExistence type="predicted"/>
<feature type="non-terminal residue" evidence="1">
    <location>
        <position position="1"/>
    </location>
</feature>
<reference evidence="1 2" key="1">
    <citation type="journal article" date="2021" name="Plant Biotechnol. J.">
        <title>Multi-omics assisted identification of the key and species-specific regulatory components of drought-tolerant mechanisms in Gossypium stocksii.</title>
        <authorList>
            <person name="Yu D."/>
            <person name="Ke L."/>
            <person name="Zhang D."/>
            <person name="Wu Y."/>
            <person name="Sun Y."/>
            <person name="Mei J."/>
            <person name="Sun J."/>
            <person name="Sun Y."/>
        </authorList>
    </citation>
    <scope>NUCLEOTIDE SEQUENCE [LARGE SCALE GENOMIC DNA]</scope>
    <source>
        <strain evidence="2">cv. E1</strain>
        <tissue evidence="1">Leaf</tissue>
    </source>
</reference>
<dbReference type="EMBL" id="JAIQCV010000004">
    <property type="protein sequence ID" value="KAH1107648.1"/>
    <property type="molecule type" value="Genomic_DNA"/>
</dbReference>
<protein>
    <submittedName>
        <fullName evidence="1">Uncharacterized protein</fullName>
    </submittedName>
</protein>
<dbReference type="AlphaFoldDB" id="A0A9D3W3G7"/>